<organism evidence="1 2">
    <name type="scientific">Apatococcus lobatus</name>
    <dbReference type="NCBI Taxonomy" id="904363"/>
    <lineage>
        <taxon>Eukaryota</taxon>
        <taxon>Viridiplantae</taxon>
        <taxon>Chlorophyta</taxon>
        <taxon>core chlorophytes</taxon>
        <taxon>Trebouxiophyceae</taxon>
        <taxon>Chlorellales</taxon>
        <taxon>Chlorellaceae</taxon>
        <taxon>Apatococcus</taxon>
    </lineage>
</organism>
<evidence type="ECO:0000313" key="1">
    <source>
        <dbReference type="EMBL" id="KAK9828354.1"/>
    </source>
</evidence>
<evidence type="ECO:0000313" key="2">
    <source>
        <dbReference type="Proteomes" id="UP001438707"/>
    </source>
</evidence>
<comment type="caution">
    <text evidence="1">The sequence shown here is derived from an EMBL/GenBank/DDBJ whole genome shotgun (WGS) entry which is preliminary data.</text>
</comment>
<reference evidence="1 2" key="1">
    <citation type="journal article" date="2024" name="Nat. Commun.">
        <title>Phylogenomics reveals the evolutionary origins of lichenization in chlorophyte algae.</title>
        <authorList>
            <person name="Puginier C."/>
            <person name="Libourel C."/>
            <person name="Otte J."/>
            <person name="Skaloud P."/>
            <person name="Haon M."/>
            <person name="Grisel S."/>
            <person name="Petersen M."/>
            <person name="Berrin J.G."/>
            <person name="Delaux P.M."/>
            <person name="Dal Grande F."/>
            <person name="Keller J."/>
        </authorList>
    </citation>
    <scope>NUCLEOTIDE SEQUENCE [LARGE SCALE GENOMIC DNA]</scope>
    <source>
        <strain evidence="1 2">SAG 2145</strain>
    </source>
</reference>
<proteinExistence type="predicted"/>
<name>A0AAW1R453_9CHLO</name>
<dbReference type="Proteomes" id="UP001438707">
    <property type="component" value="Unassembled WGS sequence"/>
</dbReference>
<sequence>MQPAPLTALGSFVAVKCLQASFLSAGLEGAALTLNDSGHLVDQSVVTTGPATLTAAVRDPLTGFLADDRSQLKQLRELPGSLTTCPEVDVSRTVWETLLSLVFNTTDFDPFRKESAFLQSMYFLEAALPFIVDPPAYGAAIGILTSEVKQATTLADLMRIHANDTTIGSLTLRQTIDTFNSYLASINVFQVAPGTLETAPTDSNGKLPTFASLADYLRLLQIPGSRRGGQFFPNGLILATPSVPVSAGRRLLSV</sequence>
<protein>
    <submittedName>
        <fullName evidence="1">Uncharacterized protein</fullName>
    </submittedName>
</protein>
<dbReference type="EMBL" id="JALJOS010000016">
    <property type="protein sequence ID" value="KAK9828354.1"/>
    <property type="molecule type" value="Genomic_DNA"/>
</dbReference>
<dbReference type="AlphaFoldDB" id="A0AAW1R453"/>
<keyword evidence="2" id="KW-1185">Reference proteome</keyword>
<gene>
    <name evidence="1" type="ORF">WJX74_010535</name>
</gene>
<accession>A0AAW1R453</accession>